<evidence type="ECO:0000313" key="2">
    <source>
        <dbReference type="EMBL" id="KAJ8986038.1"/>
    </source>
</evidence>
<organism evidence="2 3">
    <name type="scientific">Molorchus minor</name>
    <dbReference type="NCBI Taxonomy" id="1323400"/>
    <lineage>
        <taxon>Eukaryota</taxon>
        <taxon>Metazoa</taxon>
        <taxon>Ecdysozoa</taxon>
        <taxon>Arthropoda</taxon>
        <taxon>Hexapoda</taxon>
        <taxon>Insecta</taxon>
        <taxon>Pterygota</taxon>
        <taxon>Neoptera</taxon>
        <taxon>Endopterygota</taxon>
        <taxon>Coleoptera</taxon>
        <taxon>Polyphaga</taxon>
        <taxon>Cucujiformia</taxon>
        <taxon>Chrysomeloidea</taxon>
        <taxon>Cerambycidae</taxon>
        <taxon>Lamiinae</taxon>
        <taxon>Monochamini</taxon>
        <taxon>Molorchus</taxon>
    </lineage>
</organism>
<protein>
    <submittedName>
        <fullName evidence="2">Uncharacterized protein</fullName>
    </submittedName>
</protein>
<dbReference type="Proteomes" id="UP001162164">
    <property type="component" value="Unassembled WGS sequence"/>
</dbReference>
<accession>A0ABQ9K6G4</accession>
<reference evidence="2" key="1">
    <citation type="journal article" date="2023" name="Insect Mol. Biol.">
        <title>Genome sequencing provides insights into the evolution of gene families encoding plant cell wall-degrading enzymes in longhorned beetles.</title>
        <authorList>
            <person name="Shin N.R."/>
            <person name="Okamura Y."/>
            <person name="Kirsch R."/>
            <person name="Pauchet Y."/>
        </authorList>
    </citation>
    <scope>NUCLEOTIDE SEQUENCE</scope>
    <source>
        <strain evidence="2">MMC_N1</strain>
    </source>
</reference>
<proteinExistence type="predicted"/>
<sequence length="299" mass="32942">MRVLPEKKPPEVKVEKKEVILSQPPPLHLKNITPQNVKVKLSGVQLVNQQGIVKTIPVMNISQAATSRQLSGPVVTSVLRPADKISASFAQLVETSTGKHLLLTSNPNITGNIPVTATSGTQKLTFLSKQPVSTIGNAGHAVTKAFVKFQLSSVTTATSTSTITTSNSAAPSARKNDDKKEQTSRMPVGDEFIGKLYSKQNNLDVRWKNDDKIVGLPGEEDPKGERRRRLELMSRVNERRCSVLPLYGRDFQDVVKVLVPNRIDPWFGGQVHCLNTLFNKNIEETTNCLRDMLWNPEGG</sequence>
<feature type="compositionally biased region" description="Basic and acidic residues" evidence="1">
    <location>
        <begin position="174"/>
        <end position="183"/>
    </location>
</feature>
<evidence type="ECO:0000313" key="3">
    <source>
        <dbReference type="Proteomes" id="UP001162164"/>
    </source>
</evidence>
<evidence type="ECO:0000256" key="1">
    <source>
        <dbReference type="SAM" id="MobiDB-lite"/>
    </source>
</evidence>
<comment type="caution">
    <text evidence="2">The sequence shown here is derived from an EMBL/GenBank/DDBJ whole genome shotgun (WGS) entry which is preliminary data.</text>
</comment>
<name>A0ABQ9K6G4_9CUCU</name>
<gene>
    <name evidence="2" type="ORF">NQ317_013923</name>
</gene>
<feature type="region of interest" description="Disordered" evidence="1">
    <location>
        <begin position="160"/>
        <end position="185"/>
    </location>
</feature>
<keyword evidence="3" id="KW-1185">Reference proteome</keyword>
<feature type="compositionally biased region" description="Low complexity" evidence="1">
    <location>
        <begin position="160"/>
        <end position="173"/>
    </location>
</feature>
<dbReference type="EMBL" id="JAPWTJ010000004">
    <property type="protein sequence ID" value="KAJ8986038.1"/>
    <property type="molecule type" value="Genomic_DNA"/>
</dbReference>